<reference evidence="4 5" key="1">
    <citation type="journal article" date="2012" name="Science">
        <title>The Paleozoic origin of enzymatic lignin decomposition reconstructed from 31 fungal genomes.</title>
        <authorList>
            <person name="Floudas D."/>
            <person name="Binder M."/>
            <person name="Riley R."/>
            <person name="Barry K."/>
            <person name="Blanchette R.A."/>
            <person name="Henrissat B."/>
            <person name="Martinez A.T."/>
            <person name="Otillar R."/>
            <person name="Spatafora J.W."/>
            <person name="Yadav J.S."/>
            <person name="Aerts A."/>
            <person name="Benoit I."/>
            <person name="Boyd A."/>
            <person name="Carlson A."/>
            <person name="Copeland A."/>
            <person name="Coutinho P.M."/>
            <person name="de Vries R.P."/>
            <person name="Ferreira P."/>
            <person name="Findley K."/>
            <person name="Foster B."/>
            <person name="Gaskell J."/>
            <person name="Glotzer D."/>
            <person name="Gorecki P."/>
            <person name="Heitman J."/>
            <person name="Hesse C."/>
            <person name="Hori C."/>
            <person name="Igarashi K."/>
            <person name="Jurgens J.A."/>
            <person name="Kallen N."/>
            <person name="Kersten P."/>
            <person name="Kohler A."/>
            <person name="Kuees U."/>
            <person name="Kumar T.K.A."/>
            <person name="Kuo A."/>
            <person name="LaButti K."/>
            <person name="Larrondo L.F."/>
            <person name="Lindquist E."/>
            <person name="Ling A."/>
            <person name="Lombard V."/>
            <person name="Lucas S."/>
            <person name="Lundell T."/>
            <person name="Martin R."/>
            <person name="McLaughlin D.J."/>
            <person name="Morgenstern I."/>
            <person name="Morin E."/>
            <person name="Murat C."/>
            <person name="Nagy L.G."/>
            <person name="Nolan M."/>
            <person name="Ohm R.A."/>
            <person name="Patyshakuliyeva A."/>
            <person name="Rokas A."/>
            <person name="Ruiz-Duenas F.J."/>
            <person name="Sabat G."/>
            <person name="Salamov A."/>
            <person name="Samejima M."/>
            <person name="Schmutz J."/>
            <person name="Slot J.C."/>
            <person name="St John F."/>
            <person name="Stenlid J."/>
            <person name="Sun H."/>
            <person name="Sun S."/>
            <person name="Syed K."/>
            <person name="Tsang A."/>
            <person name="Wiebenga A."/>
            <person name="Young D."/>
            <person name="Pisabarro A."/>
            <person name="Eastwood D.C."/>
            <person name="Martin F."/>
            <person name="Cullen D."/>
            <person name="Grigoriev I.V."/>
            <person name="Hibbett D.S."/>
        </authorList>
    </citation>
    <scope>NUCLEOTIDE SEQUENCE [LARGE SCALE GENOMIC DNA]</scope>
    <source>
        <strain evidence="4 5">MD-104</strain>
    </source>
</reference>
<evidence type="ECO:0000256" key="1">
    <source>
        <dbReference type="ARBA" id="ARBA00022786"/>
    </source>
</evidence>
<feature type="compositionally biased region" description="Polar residues" evidence="2">
    <location>
        <begin position="36"/>
        <end position="47"/>
    </location>
</feature>
<proteinExistence type="predicted"/>
<dbReference type="InterPro" id="IPR001810">
    <property type="entry name" value="F-box_dom"/>
</dbReference>
<dbReference type="AlphaFoldDB" id="A0A2H3JZI6"/>
<dbReference type="Pfam" id="PF19270">
    <property type="entry name" value="FBO_C"/>
    <property type="match status" value="1"/>
</dbReference>
<dbReference type="GO" id="GO:0031146">
    <property type="term" value="P:SCF-dependent proteasomal ubiquitin-dependent protein catabolic process"/>
    <property type="evidence" value="ECO:0007669"/>
    <property type="project" value="TreeGrafter"/>
</dbReference>
<dbReference type="PANTHER" id="PTHR12874:SF9">
    <property type="entry name" value="F-BOX ONLY PROTEIN 48"/>
    <property type="match status" value="1"/>
</dbReference>
<dbReference type="STRING" id="742152.A0A2H3JZI6"/>
<evidence type="ECO:0000256" key="2">
    <source>
        <dbReference type="SAM" id="MobiDB-lite"/>
    </source>
</evidence>
<dbReference type="PANTHER" id="PTHR12874">
    <property type="entry name" value="F-BOX ONLY PROTEIN 48-RELATED"/>
    <property type="match status" value="1"/>
</dbReference>
<protein>
    <recommendedName>
        <fullName evidence="3">F-box domain-containing protein</fullName>
    </recommendedName>
</protein>
<feature type="domain" description="F-box" evidence="3">
    <location>
        <begin position="212"/>
        <end position="258"/>
    </location>
</feature>
<evidence type="ECO:0000259" key="3">
    <source>
        <dbReference type="PROSITE" id="PS50181"/>
    </source>
</evidence>
<accession>A0A2H3JZI6</accession>
<dbReference type="Proteomes" id="UP000218811">
    <property type="component" value="Unassembled WGS sequence"/>
</dbReference>
<dbReference type="Pfam" id="PF12937">
    <property type="entry name" value="F-box-like"/>
    <property type="match status" value="1"/>
</dbReference>
<organism evidence="4 5">
    <name type="scientific">Wolfiporia cocos (strain MD-104)</name>
    <name type="common">Brown rot fungus</name>
    <dbReference type="NCBI Taxonomy" id="742152"/>
    <lineage>
        <taxon>Eukaryota</taxon>
        <taxon>Fungi</taxon>
        <taxon>Dikarya</taxon>
        <taxon>Basidiomycota</taxon>
        <taxon>Agaricomycotina</taxon>
        <taxon>Agaricomycetes</taxon>
        <taxon>Polyporales</taxon>
        <taxon>Phaeolaceae</taxon>
        <taxon>Wolfiporia</taxon>
    </lineage>
</organism>
<dbReference type="InterPro" id="IPR045464">
    <property type="entry name" value="Hrt3/FBXO9_C"/>
</dbReference>
<dbReference type="SUPFAM" id="SSF81383">
    <property type="entry name" value="F-box domain"/>
    <property type="match status" value="1"/>
</dbReference>
<evidence type="ECO:0000313" key="4">
    <source>
        <dbReference type="EMBL" id="PCH44309.1"/>
    </source>
</evidence>
<feature type="region of interest" description="Disordered" evidence="2">
    <location>
        <begin position="31"/>
        <end position="86"/>
    </location>
</feature>
<dbReference type="PROSITE" id="PS50181">
    <property type="entry name" value="FBOX"/>
    <property type="match status" value="1"/>
</dbReference>
<name>A0A2H3JZI6_WOLCO</name>
<dbReference type="OrthoDB" id="2117972at2759"/>
<evidence type="ECO:0000313" key="5">
    <source>
        <dbReference type="Proteomes" id="UP000218811"/>
    </source>
</evidence>
<keyword evidence="5" id="KW-1185">Reference proteome</keyword>
<sequence length="453" mass="50863">MAASERADLPGDSEDLVRFREQWKAEVRKKKLGLSSVDSGPSASVTNAVAVDGSKGTGQPLRTEGSPQAPATRDTTYVSTSVANSSGSTPYSVALTRAVEVYRRAVLAEQQSNLDEALGLYRTAFRMDSNVDRAYHKIEAQFHSVPVQPQTLRKTDKHAVDEIAQAIKALDLHSSFVPAGQNNGAAITGTLANLLAEWPRSLSFAPEDEKEAVPLQKIPYELLLHVLRSLDTTTLERFAKVSRKARVVTLDVSIWRAHVQATYKPPQIEDEEELDVLVHQYVGDHRRLFIEHPRVRMDGVYIAVCHYIRNGLSENTWVNVSHLITYHRYLRFYPNGQVLSLLANEEMPPQQVIPMLKPTLRMKGLYIGTWRLSGAIVYITSLLDPSPPSHSGTRYAFQMTLELKSRPVGRWNRLEFRAYDSVNIESGEATPLVLKHERPFWFSKVRSYIQSSG</sequence>
<dbReference type="GO" id="GO:0019005">
    <property type="term" value="C:SCF ubiquitin ligase complex"/>
    <property type="evidence" value="ECO:0007669"/>
    <property type="project" value="TreeGrafter"/>
</dbReference>
<gene>
    <name evidence="4" type="ORF">WOLCODRAFT_104900</name>
</gene>
<dbReference type="GO" id="GO:0005737">
    <property type="term" value="C:cytoplasm"/>
    <property type="evidence" value="ECO:0007669"/>
    <property type="project" value="TreeGrafter"/>
</dbReference>
<dbReference type="OMA" id="RWNRLDF"/>
<feature type="compositionally biased region" description="Polar residues" evidence="2">
    <location>
        <begin position="73"/>
        <end position="86"/>
    </location>
</feature>
<dbReference type="InterPro" id="IPR036047">
    <property type="entry name" value="F-box-like_dom_sf"/>
</dbReference>
<keyword evidence="1" id="KW-0833">Ubl conjugation pathway</keyword>
<dbReference type="Gene3D" id="1.20.1280.50">
    <property type="match status" value="1"/>
</dbReference>
<dbReference type="EMBL" id="KB468157">
    <property type="protein sequence ID" value="PCH44309.1"/>
    <property type="molecule type" value="Genomic_DNA"/>
</dbReference>